<dbReference type="RefSeq" id="WP_307048952.1">
    <property type="nucleotide sequence ID" value="NZ_JAUSYA010000001.1"/>
</dbReference>
<accession>A0ABU0QE23</accession>
<gene>
    <name evidence="1" type="ORF">QFZ56_007369</name>
</gene>
<evidence type="ECO:0000313" key="2">
    <source>
        <dbReference type="Proteomes" id="UP001243364"/>
    </source>
</evidence>
<sequence>MADCYPYRIATTEGEVTLIWRPGEGDDPDALAVDDRGRLLAFHDLDTLRNHCDRNGWDLVREGEGTLDLAVVRRWVEHPEPGQVSAGLLLEAWNFFDDLAQSLDDVPPLPSRGPLQDRAYEKIFGGEALEPAAGDGAWTHEETSAVRELLLVGLELWEQAVRAPVSGLPAADDQSVDVVVPD</sequence>
<organism evidence="1 2">
    <name type="scientific">Streptomyces achromogenes</name>
    <dbReference type="NCBI Taxonomy" id="67255"/>
    <lineage>
        <taxon>Bacteria</taxon>
        <taxon>Bacillati</taxon>
        <taxon>Actinomycetota</taxon>
        <taxon>Actinomycetes</taxon>
        <taxon>Kitasatosporales</taxon>
        <taxon>Streptomycetaceae</taxon>
        <taxon>Streptomyces</taxon>
    </lineage>
</organism>
<proteinExistence type="predicted"/>
<comment type="caution">
    <text evidence="1">The sequence shown here is derived from an EMBL/GenBank/DDBJ whole genome shotgun (WGS) entry which is preliminary data.</text>
</comment>
<evidence type="ECO:0000313" key="1">
    <source>
        <dbReference type="EMBL" id="MDQ0688406.1"/>
    </source>
</evidence>
<name>A0ABU0QE23_STRAH</name>
<reference evidence="1 2" key="1">
    <citation type="submission" date="2023-07" db="EMBL/GenBank/DDBJ databases">
        <title>Comparative genomics of wheat-associated soil bacteria to identify genetic determinants of phenazine resistance.</title>
        <authorList>
            <person name="Mouncey N."/>
        </authorList>
    </citation>
    <scope>NUCLEOTIDE SEQUENCE [LARGE SCALE GENOMIC DNA]</scope>
    <source>
        <strain evidence="1 2">W4I19-2</strain>
    </source>
</reference>
<protein>
    <submittedName>
        <fullName evidence="1">Uncharacterized protein</fullName>
    </submittedName>
</protein>
<dbReference type="Proteomes" id="UP001243364">
    <property type="component" value="Unassembled WGS sequence"/>
</dbReference>
<keyword evidence="2" id="KW-1185">Reference proteome</keyword>
<dbReference type="EMBL" id="JAUSYA010000001">
    <property type="protein sequence ID" value="MDQ0688406.1"/>
    <property type="molecule type" value="Genomic_DNA"/>
</dbReference>